<protein>
    <submittedName>
        <fullName evidence="3">Uncharacterized protein</fullName>
    </submittedName>
</protein>
<gene>
    <name evidence="3" type="ORF">ZHD862_LOCUS10416</name>
</gene>
<feature type="compositionally biased region" description="Polar residues" evidence="2">
    <location>
        <begin position="276"/>
        <end position="303"/>
    </location>
</feature>
<feature type="compositionally biased region" description="Polar residues" evidence="2">
    <location>
        <begin position="2013"/>
        <end position="2023"/>
    </location>
</feature>
<organism evidence="3 4">
    <name type="scientific">Rotaria sordida</name>
    <dbReference type="NCBI Taxonomy" id="392033"/>
    <lineage>
        <taxon>Eukaryota</taxon>
        <taxon>Metazoa</taxon>
        <taxon>Spiralia</taxon>
        <taxon>Gnathifera</taxon>
        <taxon>Rotifera</taxon>
        <taxon>Eurotatoria</taxon>
        <taxon>Bdelloidea</taxon>
        <taxon>Philodinida</taxon>
        <taxon>Philodinidae</taxon>
        <taxon>Rotaria</taxon>
    </lineage>
</organism>
<feature type="compositionally biased region" description="Pro residues" evidence="2">
    <location>
        <begin position="942"/>
        <end position="953"/>
    </location>
</feature>
<feature type="compositionally biased region" description="Low complexity" evidence="2">
    <location>
        <begin position="2108"/>
        <end position="2117"/>
    </location>
</feature>
<keyword evidence="1" id="KW-0175">Coiled coil</keyword>
<feature type="compositionally biased region" description="Polar residues" evidence="2">
    <location>
        <begin position="2118"/>
        <end position="2133"/>
    </location>
</feature>
<feature type="compositionally biased region" description="Low complexity" evidence="2">
    <location>
        <begin position="2028"/>
        <end position="2042"/>
    </location>
</feature>
<feature type="compositionally biased region" description="Basic and acidic residues" evidence="2">
    <location>
        <begin position="2056"/>
        <end position="2069"/>
    </location>
</feature>
<feature type="compositionally biased region" description="Basic and acidic residues" evidence="2">
    <location>
        <begin position="1583"/>
        <end position="1592"/>
    </location>
</feature>
<evidence type="ECO:0000313" key="3">
    <source>
        <dbReference type="EMBL" id="CAF0958958.1"/>
    </source>
</evidence>
<feature type="compositionally biased region" description="Basic and acidic residues" evidence="2">
    <location>
        <begin position="1413"/>
        <end position="1424"/>
    </location>
</feature>
<feature type="compositionally biased region" description="Low complexity" evidence="2">
    <location>
        <begin position="954"/>
        <end position="965"/>
    </location>
</feature>
<feature type="compositionally biased region" description="Low complexity" evidence="2">
    <location>
        <begin position="1381"/>
        <end position="1399"/>
    </location>
</feature>
<feature type="compositionally biased region" description="Pro residues" evidence="2">
    <location>
        <begin position="1359"/>
        <end position="1380"/>
    </location>
</feature>
<dbReference type="EMBL" id="CAJNOT010000373">
    <property type="protein sequence ID" value="CAF0958958.1"/>
    <property type="molecule type" value="Genomic_DNA"/>
</dbReference>
<sequence>MGCSNARLLVQAPSATETGARTNNLLSSSTEGTSPSNVPIDTTSRMHLTGVDLVVERNGSYTLLLTPKTHKQLMPYVLRKKRFRILVDKPRSEPTLISNEQIMENNKELKLNTEKDQKCKENQINASTIESIEQIASDELNKVQSRLICGRSIDRGNPDDEDEYTQSDDEGMIEEIITTVEEDKDLECKVKKKIETKKTMSQRPDTHDTITKVVKTEVTEITRTITINDHHDIERAKRELGIDAVNRLLPSSTWKNQSNVIEVKEKHNEPIKEVVTSKNLSSDSQIKQTQQEKNLILSESTTVGRGPVNETILSSSSSSKSEPKSTEIKKKKKKSKFCSCTRSIDDDEHKKPNLIKTSTEPKDQISTVTIPTVIKSVMDTQIEGQQLISSDIKQLIIDKKFLLIDYMHSKIFLPSKLLTSNEEDLKARKISSRILDLLRYDRCSSWTQMFEQLTEEYTNYLPTNVIIKPMLNTYESLFTNKQSNLLNTFSTIHNENDIKNIQENNDYITIVENHIDERDNQPTIGILVQQSVDNIENTLENLQQPIQEEQVEKVINDNEQLIKEVNMTNDNQQSLPIYNEEHLTKMLADVPQHKPITLPEAIAYEYIDIEDPKLGLSNDIIQYIKHLFRPLSDQSTSNLIRIKRSGEYLTDINLTETNPFEKFNINEPYIYQLQQLFEPTLDFNEKQFRLLTDTILNNKEQYDQLQFDIAPTSLPIYDIKESSTNDFSQSDSGYSMTTATHESLASKIKIEFEPINQDIPIPPIRSDLYEGEKIDLDKATQEELDKYELNHDLIQIIKSDFNVSDKTVGQAILSHELRLDSTDPSDIARLHSLGIDKEQARILTAFFFPKHTRIIAYSPEPGRFVEAQTTYNPDYPNYKTDTTIIQIQEKQLSSDHLAKQRNIHDDRTSPILSEQITQSETSVPISSSEIVSTTTSKETLSSPPPPPSPPPPTTTTTATVTATAPIKKRKSSGSGSLLACFKSKKPKAGTEQQGQATIQPTTIVSGTNISQQPVKPIEAKPVIDYSITPDGKRIYIDAFRDRPGLDMSYKPNDFENRFVLPIAKPASEYERPVTPEMERITVESKSIEHEPMIHLEPRPPVIEPVYVQPEKTQTIVPLTKTDEVTKITKKPSIDLHGAAVNLPDVELVQPGPLPTLSIKKQDKTKKVKKTSGGLCASCFSTKAKEKTKQKETISGTIRAPIEQKKSFEEEKKEDFSSPVIIKTPVIESPSLTSTTINEPILPKVNIDIFRERNFQKTAENPPHPEQQLGGTIEKIMPIIEPHQQSSSSEPLPSPSPPPLTTTTTTSGSPVTSPGIKDTSIFSRVNIDVFKERNFQKNAENLPQPEQRLDETIEKIIPTVEPPPQPSSSEPLPSPPPPPPLTTATTTTATTSGSPVTSSGIKDTSIFSRVNIDSFKERNFEKSPEKLPQPEQRLDETIEKIIPVIEPHQQSSSSEPLPPPSPPVTTTTTTTTTATTSGSPVTSPGIKDTSIFSRVNIDTFKERTFSKPSENPPKPEEYLNAIDQNIVSLPEESHYESPTSEPIQPPLAEIKPIESTTKDSSSFSPINIDAFKERTFEEGFESLPKPKEEEHLDTTNVTLTSSHEEPHYELPKNEPIQTQIPIRTTFESIPKDSSIFSRVNIDKFKERTFEKSPKNFPKPEIYSDITIEKGIPTEEPYYQLPSSEPVPPPIIPIENEYSTVDRDTYDVPRTIELQQITSPSEIKTDVKTITDEPMIPSTIDIQKSSGDFLTNKTVEEKVKIDKISPVTTDITPSTDIKGTKIQHPLTHSKKTKKSKEKKPKTEKKSGVLSTFFQHNKQKSKVPALDLPPVERDLSSNTQLCPTYQSDNNPLHIPSTNLPKLDIPLPTYDRPEVNMTTGKIKQTSEFAVPIIDLTPIPNLNVSEDNKQLIDTTSDHMKIPNVQLPNLQFTNDDEQKINKLSHTEIQTKIEEIPKLPTIENDQKNLPIQTETIIPKLSSFDKTEISIKPELSPIEQKITINETNIDQLSKPSVTIENKTSPNFNFQLPPTEPVSISSKTSASSPPSFDDNVPSQIISTRKPSEKQLIETKSEPRKKSSILSLCSCFSNKSTPSKDKIPSIQAPKTNLPEVNIPPSSSNISSTLKTQGSLRAPSNNLPQLDLTPTSVEPVTVPTIHIQDKKQEEIQAPRVEKQLGEEKIKVQTDTPTALIETQKVKDIQLLNYVEAITSEILQL</sequence>
<feature type="compositionally biased region" description="Low complexity" evidence="2">
    <location>
        <begin position="1463"/>
        <end position="1483"/>
    </location>
</feature>
<feature type="compositionally biased region" description="Polar residues" evidence="2">
    <location>
        <begin position="1841"/>
        <end position="1856"/>
    </location>
</feature>
<feature type="compositionally biased region" description="Low complexity" evidence="2">
    <location>
        <begin position="919"/>
        <end position="941"/>
    </location>
</feature>
<dbReference type="PANTHER" id="PTHR24216:SF65">
    <property type="entry name" value="PAXILLIN-LIKE PROTEIN 1"/>
    <property type="match status" value="1"/>
</dbReference>
<evidence type="ECO:0000256" key="2">
    <source>
        <dbReference type="SAM" id="MobiDB-lite"/>
    </source>
</evidence>
<reference evidence="3" key="1">
    <citation type="submission" date="2021-02" db="EMBL/GenBank/DDBJ databases">
        <authorList>
            <person name="Nowell W R."/>
        </authorList>
    </citation>
    <scope>NUCLEOTIDE SEQUENCE</scope>
</reference>
<feature type="region of interest" description="Disordered" evidence="2">
    <location>
        <begin position="895"/>
        <end position="977"/>
    </location>
</feature>
<proteinExistence type="predicted"/>
<name>A0A814DQP1_9BILA</name>
<feature type="compositionally biased region" description="Low complexity" evidence="2">
    <location>
        <begin position="1300"/>
        <end position="1313"/>
    </location>
</feature>
<feature type="region of interest" description="Disordered" evidence="2">
    <location>
        <begin position="1282"/>
        <end position="1317"/>
    </location>
</feature>
<dbReference type="PANTHER" id="PTHR24216">
    <property type="entry name" value="PAXILLIN-RELATED"/>
    <property type="match status" value="1"/>
</dbReference>
<feature type="region of interest" description="Disordered" evidence="2">
    <location>
        <begin position="16"/>
        <end position="43"/>
    </location>
</feature>
<feature type="region of interest" description="Disordered" evidence="2">
    <location>
        <begin position="2088"/>
        <end position="2139"/>
    </location>
</feature>
<feature type="compositionally biased region" description="Basic and acidic residues" evidence="2">
    <location>
        <begin position="895"/>
        <end position="908"/>
    </location>
</feature>
<feature type="region of interest" description="Disordered" evidence="2">
    <location>
        <begin position="1841"/>
        <end position="1862"/>
    </location>
</feature>
<evidence type="ECO:0000256" key="1">
    <source>
        <dbReference type="SAM" id="Coils"/>
    </source>
</evidence>
<evidence type="ECO:0000313" key="4">
    <source>
        <dbReference type="Proteomes" id="UP000663864"/>
    </source>
</evidence>
<feature type="region of interest" description="Disordered" evidence="2">
    <location>
        <begin position="1335"/>
        <end position="1489"/>
    </location>
</feature>
<feature type="compositionally biased region" description="Basic and acidic residues" evidence="2">
    <location>
        <begin position="1601"/>
        <end position="1611"/>
    </location>
</feature>
<feature type="region of interest" description="Disordered" evidence="2">
    <location>
        <begin position="1771"/>
        <end position="1805"/>
    </location>
</feature>
<feature type="region of interest" description="Disordered" evidence="2">
    <location>
        <begin position="275"/>
        <end position="332"/>
    </location>
</feature>
<comment type="caution">
    <text evidence="3">The sequence shown here is derived from an EMBL/GenBank/DDBJ whole genome shotgun (WGS) entry which is preliminary data.</text>
</comment>
<feature type="region of interest" description="Disordered" evidence="2">
    <location>
        <begin position="2013"/>
        <end position="2069"/>
    </location>
</feature>
<feature type="compositionally biased region" description="Basic residues" evidence="2">
    <location>
        <begin position="1785"/>
        <end position="1800"/>
    </location>
</feature>
<feature type="coiled-coil region" evidence="1">
    <location>
        <begin position="532"/>
        <end position="571"/>
    </location>
</feature>
<accession>A0A814DQP1</accession>
<feature type="region of interest" description="Disordered" evidence="2">
    <location>
        <begin position="1580"/>
        <end position="1618"/>
    </location>
</feature>
<dbReference type="Proteomes" id="UP000663864">
    <property type="component" value="Unassembled WGS sequence"/>
</dbReference>